<sequence>MHTNVDGLSRFPAPSKEKGKEISVEDVLYTSQLEQIPVTSAEISSYVMRI</sequence>
<dbReference type="AlphaFoldDB" id="A0A9D4NN69"/>
<evidence type="ECO:0000313" key="1">
    <source>
        <dbReference type="EMBL" id="KAH3896637.1"/>
    </source>
</evidence>
<gene>
    <name evidence="1" type="ORF">DPMN_020815</name>
</gene>
<dbReference type="EMBL" id="JAIWYP010000001">
    <property type="protein sequence ID" value="KAH3896637.1"/>
    <property type="molecule type" value="Genomic_DNA"/>
</dbReference>
<reference evidence="1" key="2">
    <citation type="submission" date="2020-11" db="EMBL/GenBank/DDBJ databases">
        <authorList>
            <person name="McCartney M.A."/>
            <person name="Auch B."/>
            <person name="Kono T."/>
            <person name="Mallez S."/>
            <person name="Becker A."/>
            <person name="Gohl D.M."/>
            <person name="Silverstein K.A.T."/>
            <person name="Koren S."/>
            <person name="Bechman K.B."/>
            <person name="Herman A."/>
            <person name="Abrahante J.E."/>
            <person name="Garbe J."/>
        </authorList>
    </citation>
    <scope>NUCLEOTIDE SEQUENCE</scope>
    <source>
        <strain evidence="1">Duluth1</strain>
        <tissue evidence="1">Whole animal</tissue>
    </source>
</reference>
<proteinExistence type="predicted"/>
<comment type="caution">
    <text evidence="1">The sequence shown here is derived from an EMBL/GenBank/DDBJ whole genome shotgun (WGS) entry which is preliminary data.</text>
</comment>
<protein>
    <submittedName>
        <fullName evidence="1">Uncharacterized protein</fullName>
    </submittedName>
</protein>
<dbReference type="Proteomes" id="UP000828390">
    <property type="component" value="Unassembled WGS sequence"/>
</dbReference>
<accession>A0A9D4NN69</accession>
<evidence type="ECO:0000313" key="2">
    <source>
        <dbReference type="Proteomes" id="UP000828390"/>
    </source>
</evidence>
<organism evidence="1 2">
    <name type="scientific">Dreissena polymorpha</name>
    <name type="common">Zebra mussel</name>
    <name type="synonym">Mytilus polymorpha</name>
    <dbReference type="NCBI Taxonomy" id="45954"/>
    <lineage>
        <taxon>Eukaryota</taxon>
        <taxon>Metazoa</taxon>
        <taxon>Spiralia</taxon>
        <taxon>Lophotrochozoa</taxon>
        <taxon>Mollusca</taxon>
        <taxon>Bivalvia</taxon>
        <taxon>Autobranchia</taxon>
        <taxon>Heteroconchia</taxon>
        <taxon>Euheterodonta</taxon>
        <taxon>Imparidentia</taxon>
        <taxon>Neoheterodontei</taxon>
        <taxon>Myida</taxon>
        <taxon>Dreissenoidea</taxon>
        <taxon>Dreissenidae</taxon>
        <taxon>Dreissena</taxon>
    </lineage>
</organism>
<keyword evidence="2" id="KW-1185">Reference proteome</keyword>
<reference evidence="1" key="1">
    <citation type="journal article" date="2019" name="bioRxiv">
        <title>The Genome of the Zebra Mussel, Dreissena polymorpha: A Resource for Invasive Species Research.</title>
        <authorList>
            <person name="McCartney M.A."/>
            <person name="Auch B."/>
            <person name="Kono T."/>
            <person name="Mallez S."/>
            <person name="Zhang Y."/>
            <person name="Obille A."/>
            <person name="Becker A."/>
            <person name="Abrahante J.E."/>
            <person name="Garbe J."/>
            <person name="Badalamenti J.P."/>
            <person name="Herman A."/>
            <person name="Mangelson H."/>
            <person name="Liachko I."/>
            <person name="Sullivan S."/>
            <person name="Sone E.D."/>
            <person name="Koren S."/>
            <person name="Silverstein K.A.T."/>
            <person name="Beckman K.B."/>
            <person name="Gohl D.M."/>
        </authorList>
    </citation>
    <scope>NUCLEOTIDE SEQUENCE</scope>
    <source>
        <strain evidence="1">Duluth1</strain>
        <tissue evidence="1">Whole animal</tissue>
    </source>
</reference>
<name>A0A9D4NN69_DREPO</name>